<comment type="caution">
    <text evidence="3">The sequence shown here is derived from an EMBL/GenBank/DDBJ whole genome shotgun (WGS) entry which is preliminary data.</text>
</comment>
<feature type="domain" description="Transposase DDE" evidence="2">
    <location>
        <begin position="12"/>
        <end position="157"/>
    </location>
</feature>
<reference evidence="3 4" key="1">
    <citation type="submission" date="2021-03" db="EMBL/GenBank/DDBJ databases">
        <title>Sequencing the genomes of 1000 actinobacteria strains.</title>
        <authorList>
            <person name="Klenk H.-P."/>
        </authorList>
    </citation>
    <scope>NUCLEOTIDE SEQUENCE [LARGE SCALE GENOMIC DNA]</scope>
    <source>
        <strain evidence="3 4">DSM 46670</strain>
    </source>
</reference>
<accession>A0ABS4T7X7</accession>
<sequence>MAEATGLVDLSAWPEGTRLILRKERPHPGAQLRFTDIDGNRVTGFLTNTAPGGPYRQLADLELRHRRHARVEDRIRNAKDTGLRNLPFHDTAHNQVWLDICALASDLIAWTQRLALTGQHRIAEPKHLRLRIFSVAARLTRTGRRLTLKIPTDWPPSRRHKRCPCPDDQGPGAPATPATPEKPPAHTTIHHESRSTTVGRDHILTDAKDRG</sequence>
<protein>
    <recommendedName>
        <fullName evidence="2">Transposase DDE domain-containing protein</fullName>
    </recommendedName>
</protein>
<proteinExistence type="predicted"/>
<dbReference type="EMBL" id="JAGINW010000001">
    <property type="protein sequence ID" value="MBP2320512.1"/>
    <property type="molecule type" value="Genomic_DNA"/>
</dbReference>
<gene>
    <name evidence="3" type="ORF">JOF56_000897</name>
</gene>
<dbReference type="Proteomes" id="UP001519332">
    <property type="component" value="Unassembled WGS sequence"/>
</dbReference>
<organism evidence="3 4">
    <name type="scientific">Kibdelosporangium banguiense</name>
    <dbReference type="NCBI Taxonomy" id="1365924"/>
    <lineage>
        <taxon>Bacteria</taxon>
        <taxon>Bacillati</taxon>
        <taxon>Actinomycetota</taxon>
        <taxon>Actinomycetes</taxon>
        <taxon>Pseudonocardiales</taxon>
        <taxon>Pseudonocardiaceae</taxon>
        <taxon>Kibdelosporangium</taxon>
    </lineage>
</organism>
<evidence type="ECO:0000313" key="3">
    <source>
        <dbReference type="EMBL" id="MBP2320512.1"/>
    </source>
</evidence>
<dbReference type="Pfam" id="PF13701">
    <property type="entry name" value="DDE_Tnp_1_4"/>
    <property type="match status" value="1"/>
</dbReference>
<name>A0ABS4T7X7_9PSEU</name>
<dbReference type="InterPro" id="IPR025668">
    <property type="entry name" value="Tnp_DDE_dom"/>
</dbReference>
<evidence type="ECO:0000313" key="4">
    <source>
        <dbReference type="Proteomes" id="UP001519332"/>
    </source>
</evidence>
<keyword evidence="4" id="KW-1185">Reference proteome</keyword>
<feature type="region of interest" description="Disordered" evidence="1">
    <location>
        <begin position="150"/>
        <end position="211"/>
    </location>
</feature>
<feature type="compositionally biased region" description="Basic and acidic residues" evidence="1">
    <location>
        <begin position="189"/>
        <end position="211"/>
    </location>
</feature>
<evidence type="ECO:0000259" key="2">
    <source>
        <dbReference type="Pfam" id="PF13701"/>
    </source>
</evidence>
<evidence type="ECO:0000256" key="1">
    <source>
        <dbReference type="SAM" id="MobiDB-lite"/>
    </source>
</evidence>